<dbReference type="InterPro" id="IPR043128">
    <property type="entry name" value="Rev_trsase/Diguanyl_cyclase"/>
</dbReference>
<keyword evidence="1" id="KW-0472">Membrane</keyword>
<evidence type="ECO:0000256" key="1">
    <source>
        <dbReference type="SAM" id="Phobius"/>
    </source>
</evidence>
<keyword evidence="1" id="KW-1133">Transmembrane helix</keyword>
<comment type="caution">
    <text evidence="3">The sequence shown here is derived from an EMBL/GenBank/DDBJ whole genome shotgun (WGS) entry which is preliminary data.</text>
</comment>
<evidence type="ECO:0000313" key="3">
    <source>
        <dbReference type="EMBL" id="KRK39300.1"/>
    </source>
</evidence>
<reference evidence="3 4" key="1">
    <citation type="journal article" date="2015" name="Genome Announc.">
        <title>Expanding the biotechnology potential of lactobacilli through comparative genomics of 213 strains and associated genera.</title>
        <authorList>
            <person name="Sun Z."/>
            <person name="Harris H.M."/>
            <person name="McCann A."/>
            <person name="Guo C."/>
            <person name="Argimon S."/>
            <person name="Zhang W."/>
            <person name="Yang X."/>
            <person name="Jeffery I.B."/>
            <person name="Cooney J.C."/>
            <person name="Kagawa T.F."/>
            <person name="Liu W."/>
            <person name="Song Y."/>
            <person name="Salvetti E."/>
            <person name="Wrobel A."/>
            <person name="Rasinkangas P."/>
            <person name="Parkhill J."/>
            <person name="Rea M.C."/>
            <person name="O'Sullivan O."/>
            <person name="Ritari J."/>
            <person name="Douillard F.P."/>
            <person name="Paul Ross R."/>
            <person name="Yang R."/>
            <person name="Briner A.E."/>
            <person name="Felis G.E."/>
            <person name="de Vos W.M."/>
            <person name="Barrangou R."/>
            <person name="Klaenhammer T.R."/>
            <person name="Caufield P.W."/>
            <person name="Cui Y."/>
            <person name="Zhang H."/>
            <person name="O'Toole P.W."/>
        </authorList>
    </citation>
    <scope>NUCLEOTIDE SEQUENCE [LARGE SCALE GENOMIC DNA]</scope>
    <source>
        <strain evidence="3 4">ATCC 53295</strain>
    </source>
</reference>
<keyword evidence="1" id="KW-0812">Transmembrane</keyword>
<dbReference type="InterPro" id="IPR000160">
    <property type="entry name" value="GGDEF_dom"/>
</dbReference>
<feature type="transmembrane region" description="Helical" evidence="1">
    <location>
        <begin position="91"/>
        <end position="111"/>
    </location>
</feature>
<feature type="transmembrane region" description="Helical" evidence="1">
    <location>
        <begin position="12"/>
        <end position="34"/>
    </location>
</feature>
<evidence type="ECO:0000259" key="2">
    <source>
        <dbReference type="Pfam" id="PF00990"/>
    </source>
</evidence>
<feature type="domain" description="GGDEF" evidence="2">
    <location>
        <begin position="137"/>
        <end position="279"/>
    </location>
</feature>
<dbReference type="OrthoDB" id="2157599at2"/>
<sequence>MNNRAKNSNKETWLTDIYLIAFLMTVSGLALGMAATQIHYLMINVSFLAVTICLILFTYFWGIITGLLLNLAFMFAQVLIVIYVSQTHADTVAWGLTFWLFLPLLLSVTFYGMTVHLRKLQADNVKLRSDLVERGAFDESTNLRTTVSFIEDTAVFTETNRRFNLPVTTMIIRIRYFQEMRSMISDAQLSALLQLVSETIKDAMRTNDITYLLDRANPTWGVLLFTDSKGANIAGQRIKENFDKALATTDSLATLEVRLVVGVASWDSEKMKNPYDLMNAGIKETEYDV</sequence>
<dbReference type="Pfam" id="PF00990">
    <property type="entry name" value="GGDEF"/>
    <property type="match status" value="1"/>
</dbReference>
<dbReference type="AlphaFoldDB" id="A0A0R1H5X8"/>
<organism evidence="3 4">
    <name type="scientific">Levilactobacillus parabrevis ATCC 53295</name>
    <dbReference type="NCBI Taxonomy" id="1267003"/>
    <lineage>
        <taxon>Bacteria</taxon>
        <taxon>Bacillati</taxon>
        <taxon>Bacillota</taxon>
        <taxon>Bacilli</taxon>
        <taxon>Lactobacillales</taxon>
        <taxon>Lactobacillaceae</taxon>
        <taxon>Levilactobacillus</taxon>
    </lineage>
</organism>
<evidence type="ECO:0000313" key="4">
    <source>
        <dbReference type="Proteomes" id="UP000051176"/>
    </source>
</evidence>
<dbReference type="eggNOG" id="COG2199">
    <property type="taxonomic scope" value="Bacteria"/>
</dbReference>
<dbReference type="EMBL" id="AZCZ01000004">
    <property type="protein sequence ID" value="KRK39300.1"/>
    <property type="molecule type" value="Genomic_DNA"/>
</dbReference>
<dbReference type="Gene3D" id="3.30.70.270">
    <property type="match status" value="1"/>
</dbReference>
<dbReference type="RefSeq" id="WP_020088165.1">
    <property type="nucleotide sequence ID" value="NZ_AZCZ01000004.1"/>
</dbReference>
<keyword evidence="4" id="KW-1185">Reference proteome</keyword>
<dbReference type="Proteomes" id="UP000051176">
    <property type="component" value="Unassembled WGS sequence"/>
</dbReference>
<gene>
    <name evidence="3" type="ORF">FD07_GL001587</name>
</gene>
<proteinExistence type="predicted"/>
<name>A0A0R1H5X8_9LACO</name>
<dbReference type="PATRIC" id="fig|1267003.4.peg.1672"/>
<protein>
    <submittedName>
        <fullName evidence="3">GGDEF domain protein</fullName>
    </submittedName>
</protein>
<feature type="transmembrane region" description="Helical" evidence="1">
    <location>
        <begin position="40"/>
        <end position="60"/>
    </location>
</feature>
<accession>A0A0R1H5X8</accession>
<dbReference type="STRING" id="357278.IV61_GL000756"/>
<feature type="transmembrane region" description="Helical" evidence="1">
    <location>
        <begin position="67"/>
        <end position="85"/>
    </location>
</feature>